<organism evidence="1 2">
    <name type="scientific">Homo sapiens</name>
    <name type="common">Human</name>
    <dbReference type="NCBI Taxonomy" id="9606"/>
    <lineage>
        <taxon>Eukaryota</taxon>
        <taxon>Metazoa</taxon>
        <taxon>Chordata</taxon>
        <taxon>Craniata</taxon>
        <taxon>Vertebrata</taxon>
        <taxon>Euteleostomi</taxon>
        <taxon>Mammalia</taxon>
        <taxon>Eutheria</taxon>
        <taxon>Euarchontoglires</taxon>
        <taxon>Primates</taxon>
        <taxon>Haplorrhini</taxon>
        <taxon>Catarrhini</taxon>
        <taxon>Hominidae</taxon>
        <taxon>Homo</taxon>
    </lineage>
</organism>
<dbReference type="ExpressionAtlas" id="E5RI21">
    <property type="expression patterns" value="baseline and differential"/>
</dbReference>
<dbReference type="Ensembl" id="ENST00000517979.1">
    <property type="protein sequence ID" value="ENSP00000428499.1"/>
    <property type="gene ID" value="ENSG00000147419.19"/>
</dbReference>
<gene>
    <name evidence="1" type="primary">CCDC25</name>
</gene>
<dbReference type="HOGENOM" id="CLU_3417212_0_0_1"/>
<dbReference type="ChiTaRS" id="CCDC25">
    <property type="organism name" value="human"/>
</dbReference>
<reference evidence="1 2" key="2">
    <citation type="journal article" date="2004" name="Nature">
        <title>Finishing the euchromatic sequence of the human genome.</title>
        <authorList>
            <consortium name="International Human Genome Sequencing Consortium"/>
        </authorList>
    </citation>
    <scope>NUCLEOTIDE SEQUENCE [LARGE SCALE GENOMIC DNA]</scope>
</reference>
<dbReference type="Proteomes" id="UP000005640">
    <property type="component" value="Chromosome 8"/>
</dbReference>
<dbReference type="Bgee" id="ENSG00000147419">
    <property type="expression patterns" value="Expressed in oocyte and 199 other cell types or tissues"/>
</dbReference>
<dbReference type="SMR" id="E5RI21"/>
<dbReference type="VEuPathDB" id="HostDB:ENSG00000147419"/>
<dbReference type="MassIVE" id="E5RI21"/>
<keyword evidence="3 4" id="KW-1267">Proteomics identification</keyword>
<dbReference type="GeneTree" id="ENSGT00390000004380"/>
<evidence type="ECO:0007829" key="4">
    <source>
        <dbReference type="ProteomicsDB" id="E5RI21"/>
    </source>
</evidence>
<dbReference type="AlphaFoldDB" id="E5RI21"/>
<reference evidence="1 2" key="1">
    <citation type="journal article" date="2001" name="Nature">
        <title>Initial sequencing and analysis of the human genome.</title>
        <authorList>
            <consortium name="International Human Genome Sequencing Consortium"/>
            <person name="Lander E.S."/>
            <person name="Linton L.M."/>
            <person name="Birren B."/>
            <person name="Nusbaum C."/>
            <person name="Zody M.C."/>
            <person name="Baldwin J."/>
            <person name="Devon K."/>
            <person name="Dewar K."/>
            <person name="Doyle M."/>
            <person name="FitzHugh W."/>
            <person name="Funke R."/>
            <person name="Gage D."/>
            <person name="Harris K."/>
            <person name="Heaford A."/>
            <person name="Howland J."/>
            <person name="Kann L."/>
            <person name="Lehoczky J."/>
            <person name="LeVine R."/>
            <person name="McEwan P."/>
            <person name="McKernan K."/>
            <person name="Meldrim J."/>
            <person name="Mesirov J.P."/>
            <person name="Miranda C."/>
            <person name="Morris W."/>
            <person name="Naylor J."/>
            <person name="Raymond C."/>
            <person name="Rosetti M."/>
            <person name="Santos R."/>
            <person name="Sheridan A."/>
            <person name="Sougnez C."/>
            <person name="Stange-Thomann N."/>
            <person name="Stojanovic N."/>
            <person name="Subramanian A."/>
            <person name="Wyman D."/>
            <person name="Rogers J."/>
            <person name="Sulston J."/>
            <person name="Ainscough R."/>
            <person name="Beck S."/>
            <person name="Bentley D."/>
            <person name="Burton J."/>
            <person name="Clee C."/>
            <person name="Carter N."/>
            <person name="Coulson A."/>
            <person name="Deadman R."/>
            <person name="Deloukas P."/>
            <person name="Dunham A."/>
            <person name="Dunham I."/>
            <person name="Durbin R."/>
            <person name="French L."/>
            <person name="Grafham D."/>
            <person name="Gregory S."/>
            <person name="Hubbard T."/>
            <person name="Humphray S."/>
            <person name="Hunt A."/>
            <person name="Jones M."/>
            <person name="Lloyd C."/>
            <person name="McMurray A."/>
            <person name="Matthews L."/>
            <person name="Mercer S."/>
            <person name="Milne S."/>
            <person name="Mullikin J.C."/>
            <person name="Mungall A."/>
            <person name="Plumb R."/>
            <person name="Ross M."/>
            <person name="Shownkeen R."/>
            <person name="Sims S."/>
            <person name="Waterston R.H."/>
            <person name="Wilson R.K."/>
            <person name="Hillier L.W."/>
            <person name="McPherson J.D."/>
            <person name="Marra M.A."/>
            <person name="Mardis E.R."/>
            <person name="Fulton L.A."/>
            <person name="Chinwalla A.T."/>
            <person name="Pepin K.H."/>
            <person name="Gish W.R."/>
            <person name="Chissoe S.L."/>
            <person name="Wendl M.C."/>
            <person name="Delehaunty K.D."/>
            <person name="Miner T.L."/>
            <person name="Delehaunty A."/>
            <person name="Kramer J.B."/>
            <person name="Cook L.L."/>
            <person name="Fulton R.S."/>
            <person name="Johnson D.L."/>
            <person name="Minx P.J."/>
            <person name="Clifton S.W."/>
            <person name="Hawkins T."/>
            <person name="Branscomb E."/>
            <person name="Predki P."/>
            <person name="Richardson P."/>
            <person name="Wenning S."/>
            <person name="Slezak T."/>
            <person name="Doggett N."/>
            <person name="Cheng J.F."/>
            <person name="Olsen A."/>
            <person name="Lucas S."/>
            <person name="Elkin C."/>
            <person name="Uberbacher E."/>
            <person name="Frazier M."/>
            <person name="Gibbs R.A."/>
            <person name="Muzny D.M."/>
            <person name="Scherer S.E."/>
            <person name="Bouck J.B."/>
            <person name="Sodergren E.J."/>
            <person name="Worley K.C."/>
            <person name="Rives C.M."/>
            <person name="Gorrell J.H."/>
            <person name="Metzker M.L."/>
            <person name="Naylor S.L."/>
            <person name="Kucherlapati R.S."/>
            <person name="Nelson D.L."/>
            <person name="Weinstock G.M."/>
            <person name="Sakaki Y."/>
            <person name="Fujiyama A."/>
            <person name="Hattori M."/>
            <person name="Yada T."/>
            <person name="Toyoda A."/>
            <person name="Itoh T."/>
            <person name="Kawagoe C."/>
            <person name="Watanabe H."/>
            <person name="Totoki Y."/>
            <person name="Taylor T."/>
            <person name="Weissenbach J."/>
            <person name="Heilig R."/>
            <person name="Saurin W."/>
            <person name="Artiguenave F."/>
            <person name="Brottier P."/>
            <person name="Bruls T."/>
            <person name="Pelletier E."/>
            <person name="Robert C."/>
            <person name="Wincker P."/>
            <person name="Smith D.R."/>
            <person name="Doucette-Stamm L."/>
            <person name="Rubenfield M."/>
            <person name="Weinstock K."/>
            <person name="Lee H.M."/>
            <person name="Dubois J."/>
            <person name="Rosenthal A."/>
            <person name="Platzer M."/>
            <person name="Nyakatura G."/>
            <person name="Taudien S."/>
            <person name="Rump A."/>
            <person name="Yang H."/>
            <person name="Yu J."/>
            <person name="Wang J."/>
            <person name="Huang G."/>
            <person name="Gu J."/>
            <person name="Hood L."/>
            <person name="Rowen L."/>
            <person name="Madan A."/>
            <person name="Qin S."/>
            <person name="Davis R.W."/>
            <person name="Federspiel N.A."/>
            <person name="Abola A.P."/>
            <person name="Proctor M.J."/>
            <person name="Myers R.M."/>
            <person name="Schmutz J."/>
            <person name="Dickson M."/>
            <person name="Grimwood J."/>
            <person name="Cox D.R."/>
            <person name="Olson M.V."/>
            <person name="Kaul R."/>
            <person name="Raymond C."/>
            <person name="Shimizu N."/>
            <person name="Kawasaki K."/>
            <person name="Minoshima S."/>
            <person name="Evans G.A."/>
            <person name="Athanasiou M."/>
            <person name="Schultz R."/>
            <person name="Roe B.A."/>
            <person name="Chen F."/>
            <person name="Pan H."/>
            <person name="Ramser J."/>
            <person name="Lehrach H."/>
            <person name="Reinhardt R."/>
            <person name="McCombie W.R."/>
            <person name="de la Bastide M."/>
            <person name="Dedhia N."/>
            <person name="Blocker H."/>
            <person name="Hornischer K."/>
            <person name="Nordsiek G."/>
            <person name="Agarwala R."/>
            <person name="Aravind L."/>
            <person name="Bailey J.A."/>
            <person name="Bateman A."/>
            <person name="Batzoglou S."/>
            <person name="Birney E."/>
            <person name="Bork P."/>
            <person name="Brown D.G."/>
            <person name="Burge C.B."/>
            <person name="Cerutti L."/>
            <person name="Chen H.C."/>
            <person name="Church D."/>
            <person name="Clamp M."/>
            <person name="Copley R.R."/>
            <person name="Doerks T."/>
            <person name="Eddy S.R."/>
            <person name="Eichler E.E."/>
            <person name="Furey T.S."/>
            <person name="Galagan J."/>
            <person name="Gilbert J.G."/>
            <person name="Harmon C."/>
            <person name="Hayashizaki Y."/>
            <person name="Haussler D."/>
            <person name="Hermjakob H."/>
            <person name="Hokamp K."/>
            <person name="Jang W."/>
            <person name="Johnson L.S."/>
            <person name="Jones T.A."/>
            <person name="Kasif S."/>
            <person name="Kaspryzk A."/>
            <person name="Kennedy S."/>
            <person name="Kent W.J."/>
            <person name="Kitts P."/>
            <person name="Koonin E.V."/>
            <person name="Korf I."/>
            <person name="Kulp D."/>
            <person name="Lancet D."/>
            <person name="Lowe T.M."/>
            <person name="McLysaght A."/>
            <person name="Mikkelsen T."/>
            <person name="Moran J.V."/>
            <person name="Mulder N."/>
            <person name="Pollara V.J."/>
            <person name="Ponting C.P."/>
            <person name="Schuler G."/>
            <person name="Schultz J."/>
            <person name="Slater G."/>
            <person name="Smit A.F."/>
            <person name="Stupka E."/>
            <person name="Szustakowski J."/>
            <person name="Thierry-Mieg D."/>
            <person name="Thierry-Mieg J."/>
            <person name="Wagner L."/>
            <person name="Wallis J."/>
            <person name="Wheeler R."/>
            <person name="Williams A."/>
            <person name="Wolf Y.I."/>
            <person name="Wolfe K.H."/>
            <person name="Yang S.P."/>
            <person name="Yeh R.F."/>
            <person name="Collins F."/>
            <person name="Guyer M.S."/>
            <person name="Peterson J."/>
            <person name="Felsenfeld A."/>
            <person name="Wetterstrand K.A."/>
            <person name="Patrinos A."/>
            <person name="Morgan M.J."/>
            <person name="de Jong P."/>
            <person name="Catanese J.J."/>
            <person name="Osoegawa K."/>
            <person name="Shizuya H."/>
            <person name="Choi S."/>
            <person name="Chen Y.J."/>
        </authorList>
    </citation>
    <scope>NUCLEOTIDE SEQUENCE [LARGE SCALE GENOMIC DNA]</scope>
</reference>
<dbReference type="HGNC" id="HGNC:25591">
    <property type="gene designation" value="CCDC25"/>
</dbReference>
<dbReference type="EMBL" id="AC104997">
    <property type="status" value="NOT_ANNOTATED_CDS"/>
    <property type="molecule type" value="Genomic_DNA"/>
</dbReference>
<reference evidence="1" key="4">
    <citation type="submission" date="2025-08" db="UniProtKB">
        <authorList>
            <consortium name="Ensembl"/>
        </authorList>
    </citation>
    <scope>IDENTIFICATION</scope>
</reference>
<dbReference type="EMBL" id="AC013643">
    <property type="status" value="NOT_ANNOTATED_CDS"/>
    <property type="molecule type" value="Genomic_DNA"/>
</dbReference>
<evidence type="ECO:0000313" key="2">
    <source>
        <dbReference type="Proteomes" id="UP000005640"/>
    </source>
</evidence>
<reference evidence="1" key="5">
    <citation type="submission" date="2025-09" db="UniProtKB">
        <authorList>
            <consortium name="Ensembl"/>
        </authorList>
    </citation>
    <scope>IDENTIFICATION</scope>
</reference>
<evidence type="ECO:0000313" key="1">
    <source>
        <dbReference type="Ensembl" id="ENSP00000428499.1"/>
    </source>
</evidence>
<name>E5RI21_HUMAN</name>
<dbReference type="Ensembl" id="ENST00000517979.1">
    <property type="protein sequence ID" value="ENSP00000428499.1"/>
    <property type="gene ID" value="ENSG00000147419.20"/>
</dbReference>
<dbReference type="UCSC" id="uc064lmq.1">
    <property type="organism name" value="human"/>
</dbReference>
<dbReference type="OrthoDB" id="200398at2759"/>
<reference evidence="1 2" key="3">
    <citation type="journal article" date="2006" name="Nature">
        <title>DNA sequence and analysis of human chromosome 8.</title>
        <authorList>
            <person name="Nusbaum C."/>
            <person name="Mikkelsen T.S."/>
            <person name="Zody M.C."/>
            <person name="Asakawa S."/>
            <person name="Taudien S."/>
            <person name="Garber M."/>
            <person name="Kodira C.D."/>
            <person name="Schueler M.G."/>
            <person name="Shimizu A."/>
            <person name="Whittaker C.A."/>
            <person name="Chang J.L."/>
            <person name="Cuomo C.A."/>
            <person name="Dewar K."/>
            <person name="FitzGerald M.G."/>
            <person name="Yang X."/>
            <person name="Allen N.R."/>
            <person name="Anderson S."/>
            <person name="Asakawa T."/>
            <person name="Blechschmidt K."/>
            <person name="Bloom T."/>
            <person name="Borowsky M.L."/>
            <person name="Butler J."/>
            <person name="Cook A."/>
            <person name="Corum B."/>
            <person name="DeArellano K."/>
            <person name="DeCaprio D."/>
            <person name="Dooley K.T."/>
            <person name="Dorris L.III."/>
            <person name="Engels R."/>
            <person name="Glockner G."/>
            <person name="Hafez N."/>
            <person name="Hagopian D.S."/>
            <person name="Hall J.L."/>
            <person name="Ishikawa S.K."/>
            <person name="Jaffe D.B."/>
            <person name="Kamat A."/>
            <person name="Kudoh J."/>
            <person name="Lehmann R."/>
            <person name="Lokitsang T."/>
            <person name="Macdonald P."/>
            <person name="Major J.E."/>
            <person name="Matthews C.D."/>
            <person name="Mauceli E."/>
            <person name="Menzel U."/>
            <person name="Mihalev A.H."/>
            <person name="Minoshima S."/>
            <person name="Murayama Y."/>
            <person name="Naylor J.W."/>
            <person name="Nicol R."/>
            <person name="Nguyen C."/>
            <person name="O'Leary S.B."/>
            <person name="O'Neill K."/>
            <person name="Parker S.C."/>
            <person name="Polley A."/>
            <person name="Raymond C.K."/>
            <person name="Reichwald K."/>
            <person name="Rodriguez J."/>
            <person name="Sasaki T."/>
            <person name="Schilhabel M."/>
            <person name="Siddiqui R."/>
            <person name="Smith C.L."/>
            <person name="Sneddon T.P."/>
            <person name="Talamas J.A."/>
            <person name="Tenzin P."/>
            <person name="Topham K."/>
            <person name="Venkataraman V."/>
            <person name="Wen G."/>
            <person name="Yamazaki S."/>
            <person name="Young S.K."/>
            <person name="Zeng Q."/>
            <person name="Zimmer A.R."/>
            <person name="Rosenthal A."/>
            <person name="Birren B.W."/>
            <person name="Platzer M."/>
            <person name="Shimizu N."/>
            <person name="Lander E.S."/>
        </authorList>
    </citation>
    <scope>NUCLEOTIDE SEQUENCE [LARGE SCALE GENOMIC DNA]</scope>
</reference>
<proteinExistence type="evidence at protein level"/>
<sequence length="26" mass="3006">MVFYFTSSSVNSSAYTIYMGKDKYES</sequence>
<dbReference type="ProteomicsDB" id="16160"/>
<keyword evidence="2" id="KW-1185">Reference proteome</keyword>
<dbReference type="OpenTargets" id="ENSG00000147419"/>
<evidence type="ECO:0007829" key="3">
    <source>
        <dbReference type="PeptideAtlas" id="E5RI21"/>
    </source>
</evidence>
<accession>E5RI21</accession>
<protein>
    <submittedName>
        <fullName evidence="1">Coiled-coil domain containing 25</fullName>
    </submittedName>
</protein>